<dbReference type="GO" id="GO:0003700">
    <property type="term" value="F:DNA-binding transcription factor activity"/>
    <property type="evidence" value="ECO:0007669"/>
    <property type="project" value="InterPro"/>
</dbReference>
<dbReference type="RefSeq" id="WP_086995590.1">
    <property type="nucleotide sequence ID" value="NZ_FUHW01000016.1"/>
</dbReference>
<evidence type="ECO:0000313" key="2">
    <source>
        <dbReference type="EMBL" id="SJM54527.1"/>
    </source>
</evidence>
<keyword evidence="3" id="KW-1185">Reference proteome</keyword>
<name>A0A1R4FF92_9MICC</name>
<reference evidence="2 3" key="1">
    <citation type="submission" date="2017-02" db="EMBL/GenBank/DDBJ databases">
        <authorList>
            <person name="Peterson S.W."/>
        </authorList>
    </citation>
    <scope>NUCLEOTIDE SEQUENCE [LARGE SCALE GENOMIC DNA]</scope>
    <source>
        <strain evidence="2 3">B Ar 00.02</strain>
    </source>
</reference>
<sequence length="114" mass="12411">MSSPRTLEHPETVELNLDAVLAALADPIRRRIVVQLARGHQDQACIGFNLPVSRSTSTHHFRVLRQAGVIEQRYQGTAILNSLRAACLEERFPGLLPAIVAAQAPVDGPLPEEG</sequence>
<dbReference type="InterPro" id="IPR036388">
    <property type="entry name" value="WH-like_DNA-bd_sf"/>
</dbReference>
<dbReference type="Pfam" id="PF01022">
    <property type="entry name" value="HTH_5"/>
    <property type="match status" value="1"/>
</dbReference>
<dbReference type="SMART" id="SM00418">
    <property type="entry name" value="HTH_ARSR"/>
    <property type="match status" value="1"/>
</dbReference>
<dbReference type="SUPFAM" id="SSF46785">
    <property type="entry name" value="Winged helix' DNA-binding domain"/>
    <property type="match status" value="1"/>
</dbReference>
<dbReference type="PROSITE" id="PS50987">
    <property type="entry name" value="HTH_ARSR_2"/>
    <property type="match status" value="1"/>
</dbReference>
<dbReference type="AlphaFoldDB" id="A0A1R4FF92"/>
<dbReference type="PRINTS" id="PR00778">
    <property type="entry name" value="HTHARSR"/>
</dbReference>
<organism evidence="2 3">
    <name type="scientific">Arthrobacter rhombi</name>
    <dbReference type="NCBI Taxonomy" id="71253"/>
    <lineage>
        <taxon>Bacteria</taxon>
        <taxon>Bacillati</taxon>
        <taxon>Actinomycetota</taxon>
        <taxon>Actinomycetes</taxon>
        <taxon>Micrococcales</taxon>
        <taxon>Micrococcaceae</taxon>
        <taxon>Arthrobacter</taxon>
    </lineage>
</organism>
<dbReference type="InterPro" id="IPR036390">
    <property type="entry name" value="WH_DNA-bd_sf"/>
</dbReference>
<protein>
    <submittedName>
        <fullName evidence="2">Transcriptional regulator, ArsR family</fullName>
    </submittedName>
</protein>
<gene>
    <name evidence="2" type="ORF">FM101_03660</name>
</gene>
<dbReference type="Gene3D" id="1.10.10.10">
    <property type="entry name" value="Winged helix-like DNA-binding domain superfamily/Winged helix DNA-binding domain"/>
    <property type="match status" value="1"/>
</dbReference>
<dbReference type="CDD" id="cd00090">
    <property type="entry name" value="HTH_ARSR"/>
    <property type="match status" value="1"/>
</dbReference>
<proteinExistence type="predicted"/>
<dbReference type="InterPro" id="IPR011991">
    <property type="entry name" value="ArsR-like_HTH"/>
</dbReference>
<evidence type="ECO:0000259" key="1">
    <source>
        <dbReference type="PROSITE" id="PS50987"/>
    </source>
</evidence>
<dbReference type="Proteomes" id="UP000195913">
    <property type="component" value="Unassembled WGS sequence"/>
</dbReference>
<dbReference type="EMBL" id="FUHW01000016">
    <property type="protein sequence ID" value="SJM54527.1"/>
    <property type="molecule type" value="Genomic_DNA"/>
</dbReference>
<feature type="domain" description="HTH arsR-type" evidence="1">
    <location>
        <begin position="9"/>
        <end position="103"/>
    </location>
</feature>
<dbReference type="InterPro" id="IPR001845">
    <property type="entry name" value="HTH_ArsR_DNA-bd_dom"/>
</dbReference>
<accession>A0A1R4FF92</accession>
<evidence type="ECO:0000313" key="3">
    <source>
        <dbReference type="Proteomes" id="UP000195913"/>
    </source>
</evidence>